<protein>
    <submittedName>
        <fullName evidence="2">Lipocalin</fullName>
    </submittedName>
</protein>
<evidence type="ECO:0000256" key="1">
    <source>
        <dbReference type="SAM" id="SignalP"/>
    </source>
</evidence>
<dbReference type="EMBL" id="GFPF01003992">
    <property type="protein sequence ID" value="MAA15138.1"/>
    <property type="molecule type" value="Transcribed_RNA"/>
</dbReference>
<proteinExistence type="predicted"/>
<dbReference type="AlphaFoldDB" id="A0A224YBR0"/>
<feature type="chain" id="PRO_5012217513" evidence="1">
    <location>
        <begin position="26"/>
        <end position="183"/>
    </location>
</feature>
<reference evidence="2" key="1">
    <citation type="journal article" date="2017" name="Parasit. Vectors">
        <title>Sialotranscriptomics of Rhipicephalus zambeziensis reveals intricate expression profiles of secretory proteins and suggests tight temporal transcriptional regulation during blood-feeding.</title>
        <authorList>
            <person name="de Castro M.H."/>
            <person name="de Klerk D."/>
            <person name="Pienaar R."/>
            <person name="Rees D.J.G."/>
            <person name="Mans B.J."/>
        </authorList>
    </citation>
    <scope>NUCLEOTIDE SEQUENCE</scope>
    <source>
        <tissue evidence="2">Salivary glands</tissue>
    </source>
</reference>
<sequence length="183" mass="21307">MMAAMRICGALKFAILMTLLQFDHCSYIRDYEDISKYYSDNAWIQTLYTTMGASECKYDKVTKRYSQKAEFKRHFSSGGTKRTLDLVGKFVNHRHIFEPAELDTMDVEKKEGGYYSSERLLHSYYGDNCGIFSVTRNWGGRGNDYELRVKKGHNPHGKCYNKFISDTKKAGVFRKIKHCKLMQ</sequence>
<feature type="signal peptide" evidence="1">
    <location>
        <begin position="1"/>
        <end position="25"/>
    </location>
</feature>
<keyword evidence="1" id="KW-0732">Signal</keyword>
<organism evidence="2">
    <name type="scientific">Rhipicephalus zambeziensis</name>
    <dbReference type="NCBI Taxonomy" id="60191"/>
    <lineage>
        <taxon>Eukaryota</taxon>
        <taxon>Metazoa</taxon>
        <taxon>Ecdysozoa</taxon>
        <taxon>Arthropoda</taxon>
        <taxon>Chelicerata</taxon>
        <taxon>Arachnida</taxon>
        <taxon>Acari</taxon>
        <taxon>Parasitiformes</taxon>
        <taxon>Ixodida</taxon>
        <taxon>Ixodoidea</taxon>
        <taxon>Ixodidae</taxon>
        <taxon>Rhipicephalinae</taxon>
        <taxon>Rhipicephalus</taxon>
        <taxon>Rhipicephalus</taxon>
    </lineage>
</organism>
<evidence type="ECO:0000313" key="2">
    <source>
        <dbReference type="EMBL" id="MAA15138.1"/>
    </source>
</evidence>
<accession>A0A224YBR0</accession>
<name>A0A224YBR0_9ACAR</name>